<evidence type="ECO:0000256" key="5">
    <source>
        <dbReference type="SAM" id="MobiDB-lite"/>
    </source>
</evidence>
<feature type="compositionally biased region" description="Acidic residues" evidence="5">
    <location>
        <begin position="746"/>
        <end position="760"/>
    </location>
</feature>
<keyword evidence="4" id="KW-0539">Nucleus</keyword>
<feature type="region of interest" description="Disordered" evidence="5">
    <location>
        <begin position="717"/>
        <end position="777"/>
    </location>
</feature>
<proteinExistence type="inferred from homology"/>
<dbReference type="Proteomes" id="UP000241462">
    <property type="component" value="Unassembled WGS sequence"/>
</dbReference>
<feature type="compositionally biased region" description="Acidic residues" evidence="5">
    <location>
        <begin position="631"/>
        <end position="645"/>
    </location>
</feature>
<evidence type="ECO:0000256" key="1">
    <source>
        <dbReference type="ARBA" id="ARBA00004123"/>
    </source>
</evidence>
<dbReference type="PANTHER" id="PTHR34105:SF1">
    <property type="entry name" value="PROLINE-, GLUTAMIC ACID- AND LEUCINE-RICH PROTEIN 1"/>
    <property type="match status" value="1"/>
</dbReference>
<protein>
    <recommendedName>
        <fullName evidence="3">Pre-rRNA-processing protein RIX1</fullName>
    </recommendedName>
</protein>
<feature type="compositionally biased region" description="Basic and acidic residues" evidence="5">
    <location>
        <begin position="720"/>
        <end position="737"/>
    </location>
</feature>
<evidence type="ECO:0000256" key="3">
    <source>
        <dbReference type="ARBA" id="ARBA00021502"/>
    </source>
</evidence>
<evidence type="ECO:0000313" key="7">
    <source>
        <dbReference type="EMBL" id="PSS00988.1"/>
    </source>
</evidence>
<feature type="region of interest" description="Disordered" evidence="5">
    <location>
        <begin position="472"/>
        <end position="492"/>
    </location>
</feature>
<dbReference type="AlphaFoldDB" id="A0A2T3AK80"/>
<evidence type="ECO:0000259" key="6">
    <source>
        <dbReference type="Pfam" id="PF08167"/>
    </source>
</evidence>
<dbReference type="EMBL" id="KZ678380">
    <property type="protein sequence ID" value="PSS00988.1"/>
    <property type="molecule type" value="Genomic_DNA"/>
</dbReference>
<dbReference type="InterPro" id="IPR012583">
    <property type="entry name" value="RIX1_N"/>
</dbReference>
<dbReference type="Pfam" id="PF08167">
    <property type="entry name" value="RIX1"/>
    <property type="match status" value="1"/>
</dbReference>
<name>A0A2T3AK80_9PEZI</name>
<dbReference type="STRING" id="2025994.A0A2T3AK80"/>
<feature type="region of interest" description="Disordered" evidence="5">
    <location>
        <begin position="282"/>
        <end position="307"/>
    </location>
</feature>
<reference evidence="7 8" key="1">
    <citation type="journal article" date="2018" name="Mycol. Prog.">
        <title>Coniella lustricola, a new species from submerged detritus.</title>
        <authorList>
            <person name="Raudabaugh D.B."/>
            <person name="Iturriaga T."/>
            <person name="Carver A."/>
            <person name="Mondo S."/>
            <person name="Pangilinan J."/>
            <person name="Lipzen A."/>
            <person name="He G."/>
            <person name="Amirebrahimi M."/>
            <person name="Grigoriev I.V."/>
            <person name="Miller A.N."/>
        </authorList>
    </citation>
    <scope>NUCLEOTIDE SEQUENCE [LARGE SCALE GENOMIC DNA]</scope>
    <source>
        <strain evidence="7 8">B22-T-1</strain>
    </source>
</reference>
<accession>A0A2T3AK80</accession>
<evidence type="ECO:0000256" key="2">
    <source>
        <dbReference type="ARBA" id="ARBA00010511"/>
    </source>
</evidence>
<evidence type="ECO:0000256" key="4">
    <source>
        <dbReference type="ARBA" id="ARBA00023242"/>
    </source>
</evidence>
<keyword evidence="8" id="KW-1185">Reference proteome</keyword>
<feature type="domain" description="Pre-rRNA-processing protein RIX1 N-terminal" evidence="6">
    <location>
        <begin position="8"/>
        <end position="218"/>
    </location>
</feature>
<dbReference type="GO" id="GO:0006364">
    <property type="term" value="P:rRNA processing"/>
    <property type="evidence" value="ECO:0007669"/>
    <property type="project" value="TreeGrafter"/>
</dbReference>
<feature type="region of interest" description="Disordered" evidence="5">
    <location>
        <begin position="625"/>
        <end position="665"/>
    </location>
</feature>
<dbReference type="GO" id="GO:0005634">
    <property type="term" value="C:nucleus"/>
    <property type="evidence" value="ECO:0007669"/>
    <property type="project" value="UniProtKB-SubCell"/>
</dbReference>
<evidence type="ECO:0000313" key="8">
    <source>
        <dbReference type="Proteomes" id="UP000241462"/>
    </source>
</evidence>
<sequence>MAMSLPPDLQVLCRLLASTDASDLPPLCPSLIANIHRCGEVLSLAVDQKPKDGAPEHSVLVHKFKTQLTTLLNNGRSQPGRFAAAILIKAVVDVGGYECLRGSEPWVRGLLSILQKNDSFPAKEIAVITLTRIYTLLHEYHALVREVVSRTLADYITACVQISRSSTSKKAERPPLRLLQTVVDSLCILTPLYPTTMRPFSGALKTALRFYLAPTAADKLIVPQTLRGSVRRLIALQPYTTPKNGNAEEWSKAFIGFIQTSHHTANQVFRAVKESWESNSGYLRQSVSSEGEPSGGEDSPEQLPPWHGLSGGAARLVGLLETLSEILSSPTKSPVITPVSALLDLTARITMISPPQKGPQSQDDIQLNSAIGREEKDELWTALPDIHIATLQLLTTVVQRLQNDVVPLAADILHQTIRIIDVQNRIPAVRQYSYILIRELLLVHGPTMPKLSVNSLDTPIQLCCRDLLAASGHAKPKAPPKDAKPAYSKATAAKPSTNADAYLNIQSKTSLSSAAELSPAHIQAASALLPAFMSHVPQEHLKQTHRALVDRTAVLSHNKEAMVVSVLTPYRTRTGKMLASVYPFLVRDYPRDMEIEVLRSNLRMTQVATTAVEGDDDDEAVLEKMQRSGEDGEEEDEEDGEDEEEAAAHDDAGEDADEQNRDEDVAEVEAPTAGFDLSSLEQPATQTVSIVAQNSTTSMQNGEAVAVKQEMVKLSSTLKRKTEDTEEPAAKRIDTGKAPEVIESNMEVDEGEMGDSDSDESVQLNAALEDDDSEAEE</sequence>
<organism evidence="7 8">
    <name type="scientific">Coniella lustricola</name>
    <dbReference type="NCBI Taxonomy" id="2025994"/>
    <lineage>
        <taxon>Eukaryota</taxon>
        <taxon>Fungi</taxon>
        <taxon>Dikarya</taxon>
        <taxon>Ascomycota</taxon>
        <taxon>Pezizomycotina</taxon>
        <taxon>Sordariomycetes</taxon>
        <taxon>Sordariomycetidae</taxon>
        <taxon>Diaporthales</taxon>
        <taxon>Schizoparmaceae</taxon>
        <taxon>Coniella</taxon>
    </lineage>
</organism>
<dbReference type="OrthoDB" id="20900at2759"/>
<feature type="compositionally biased region" description="Acidic residues" evidence="5">
    <location>
        <begin position="768"/>
        <end position="777"/>
    </location>
</feature>
<dbReference type="SUPFAM" id="SSF48371">
    <property type="entry name" value="ARM repeat"/>
    <property type="match status" value="1"/>
</dbReference>
<dbReference type="PANTHER" id="PTHR34105">
    <property type="entry name" value="PROLINE-, GLUTAMIC ACID- AND LEUCINE-RICH PROTEIN 1"/>
    <property type="match status" value="1"/>
</dbReference>
<comment type="similarity">
    <text evidence="2">Belongs to the RIX1/PELP1 family.</text>
</comment>
<dbReference type="InterPro" id="IPR016024">
    <property type="entry name" value="ARM-type_fold"/>
</dbReference>
<gene>
    <name evidence="7" type="ORF">BD289DRAFT_382404</name>
</gene>
<dbReference type="InParanoid" id="A0A2T3AK80"/>
<comment type="subcellular location">
    <subcellularLocation>
        <location evidence="1">Nucleus</location>
    </subcellularLocation>
</comment>